<comment type="caution">
    <text evidence="1">The sequence shown here is derived from an EMBL/GenBank/DDBJ whole genome shotgun (WGS) entry which is preliminary data.</text>
</comment>
<evidence type="ECO:0000313" key="1">
    <source>
        <dbReference type="EMBL" id="KAH7673619.1"/>
    </source>
</evidence>
<keyword evidence="2" id="KW-1185">Reference proteome</keyword>
<evidence type="ECO:0000313" key="2">
    <source>
        <dbReference type="Proteomes" id="UP000827976"/>
    </source>
</evidence>
<protein>
    <submittedName>
        <fullName evidence="1">RNA-binding protein Musashi protein</fullName>
    </submittedName>
</protein>
<reference evidence="2" key="1">
    <citation type="journal article" date="2022" name="Nat. Commun.">
        <title>Chromosome evolution and the genetic basis of agronomically important traits in greater yam.</title>
        <authorList>
            <person name="Bredeson J.V."/>
            <person name="Lyons J.B."/>
            <person name="Oniyinde I.O."/>
            <person name="Okereke N.R."/>
            <person name="Kolade O."/>
            <person name="Nnabue I."/>
            <person name="Nwadili C.O."/>
            <person name="Hribova E."/>
            <person name="Parker M."/>
            <person name="Nwogha J."/>
            <person name="Shu S."/>
            <person name="Carlson J."/>
            <person name="Kariba R."/>
            <person name="Muthemba S."/>
            <person name="Knop K."/>
            <person name="Barton G.J."/>
            <person name="Sherwood A.V."/>
            <person name="Lopez-Montes A."/>
            <person name="Asiedu R."/>
            <person name="Jamnadass R."/>
            <person name="Muchugi A."/>
            <person name="Goodstein D."/>
            <person name="Egesi C.N."/>
            <person name="Featherston J."/>
            <person name="Asfaw A."/>
            <person name="Simpson G.G."/>
            <person name="Dolezel J."/>
            <person name="Hendre P.S."/>
            <person name="Van Deynze A."/>
            <person name="Kumar P.L."/>
            <person name="Obidiegwu J.E."/>
            <person name="Bhattacharjee R."/>
            <person name="Rokhsar D.S."/>
        </authorList>
    </citation>
    <scope>NUCLEOTIDE SEQUENCE [LARGE SCALE GENOMIC DNA]</scope>
    <source>
        <strain evidence="2">cv. TDa95/00328</strain>
    </source>
</reference>
<dbReference type="EMBL" id="CM037018">
    <property type="protein sequence ID" value="KAH7673619.1"/>
    <property type="molecule type" value="Genomic_DNA"/>
</dbReference>
<organism evidence="1 2">
    <name type="scientific">Dioscorea alata</name>
    <name type="common">Purple yam</name>
    <dbReference type="NCBI Taxonomy" id="55571"/>
    <lineage>
        <taxon>Eukaryota</taxon>
        <taxon>Viridiplantae</taxon>
        <taxon>Streptophyta</taxon>
        <taxon>Embryophyta</taxon>
        <taxon>Tracheophyta</taxon>
        <taxon>Spermatophyta</taxon>
        <taxon>Magnoliopsida</taxon>
        <taxon>Liliopsida</taxon>
        <taxon>Dioscoreales</taxon>
        <taxon>Dioscoreaceae</taxon>
        <taxon>Dioscorea</taxon>
    </lineage>
</organism>
<name>A0ACB7VH98_DIOAL</name>
<gene>
    <name evidence="1" type="ORF">IHE45_08G019100</name>
</gene>
<sequence>MAEAPSPSRTAAPDPRKLFIGGMPRTVTQQTLKAYFERYGEVTGTYVPMEIGGRSRGFGFVRFADPAVAQLVLDEGTHTIDEREVDVKRALPQVENQSPRLRQARAQRHEQNYPNGIHGGSYAVKNKIFVGGLPSDLSVDDFRSYFEQFGVIIDAVIVCESVTGRPRGFGFITFESEESVKDVMQRSDIQDGGKHMHSLGGSRVEVKIANPRQNNRHDQHSGAGYRQYPTDHQYEIYMDYYPRYNGYMSPAALGTYPYGPNYYYGGYMNPNEYYPHYEPYIDMRIPWNLQPIQPMAYPNYMYAFQGNQFTIDEPREIVEPDDNPSDDAPSADADQ</sequence>
<dbReference type="Proteomes" id="UP000827976">
    <property type="component" value="Chromosome 8"/>
</dbReference>
<accession>A0ACB7VH98</accession>
<proteinExistence type="predicted"/>